<dbReference type="AlphaFoldDB" id="A0A9P0BDT7"/>
<accession>A0A9P0BDT7</accession>
<keyword evidence="5" id="KW-0539">Nucleus</keyword>
<keyword evidence="7" id="KW-1185">Reference proteome</keyword>
<evidence type="ECO:0000256" key="3">
    <source>
        <dbReference type="ARBA" id="ARBA00022771"/>
    </source>
</evidence>
<sequence length="566" mass="64670">MTNFIRSNIGRYAVPKEYLTHISKTAKTLENVYHEGVFKFDVEHKSTKEERPVIWADAQELLDNVVEYRNLIGHCNVKITADGGQGFLKVCMSVFPRKSNIEEIDPESNEIDSQPKKRTLYSEGGTCSNQNKLTSVTLVPFVSAFKAMDKIVQASFSTEKLYENKLEKYINDLNTAFKATGISQTLKIHVLLSHLRESLSILEDGLGLWSEQSGESAHREFLKHWEKYKRKANESDSVWFYFLIEKDSGQTAKCRRWQAILKTKGGSTKGLITHLKVHKIDLLDKRLNQSQDGPSAGTSKMVEVVGNNPPSKQKKKYFLVYKNDKSFEAIVARMTAVDGLPFSIFINSSDLRQLLKARGFHVPKSRYTIKTNVMRYFEKNRNNTVEEIYQLKTKGLVRLKNSLTATAIVEYLEKRLLAFQLNLSKDIVAVTTDGASTMVKVGKLITPMQQLCFAHGIQLAVIDVLYKKDGPVPPPTSSTYFKEDPNFSDSEAEIEYEDCEETGNMDMNDRIEVCENNDFLELSNDHDLYILISRIRKTSRMFRKSPTKNDLLQKQIRNDHVKELNL</sequence>
<dbReference type="PANTHER" id="PTHR46481">
    <property type="entry name" value="ZINC FINGER BED DOMAIN-CONTAINING PROTEIN 4"/>
    <property type="match status" value="1"/>
</dbReference>
<evidence type="ECO:0000256" key="1">
    <source>
        <dbReference type="ARBA" id="ARBA00004123"/>
    </source>
</evidence>
<evidence type="ECO:0000313" key="6">
    <source>
        <dbReference type="EMBL" id="CAH0560625.1"/>
    </source>
</evidence>
<evidence type="ECO:0000256" key="2">
    <source>
        <dbReference type="ARBA" id="ARBA00022723"/>
    </source>
</evidence>
<dbReference type="InterPro" id="IPR052035">
    <property type="entry name" value="ZnF_BED_domain_contain"/>
</dbReference>
<evidence type="ECO:0000256" key="5">
    <source>
        <dbReference type="ARBA" id="ARBA00023242"/>
    </source>
</evidence>
<organism evidence="6 7">
    <name type="scientific">Brassicogethes aeneus</name>
    <name type="common">Rape pollen beetle</name>
    <name type="synonym">Meligethes aeneus</name>
    <dbReference type="NCBI Taxonomy" id="1431903"/>
    <lineage>
        <taxon>Eukaryota</taxon>
        <taxon>Metazoa</taxon>
        <taxon>Ecdysozoa</taxon>
        <taxon>Arthropoda</taxon>
        <taxon>Hexapoda</taxon>
        <taxon>Insecta</taxon>
        <taxon>Pterygota</taxon>
        <taxon>Neoptera</taxon>
        <taxon>Endopterygota</taxon>
        <taxon>Coleoptera</taxon>
        <taxon>Polyphaga</taxon>
        <taxon>Cucujiformia</taxon>
        <taxon>Nitidulidae</taxon>
        <taxon>Meligethinae</taxon>
        <taxon>Brassicogethes</taxon>
    </lineage>
</organism>
<evidence type="ECO:0000313" key="7">
    <source>
        <dbReference type="Proteomes" id="UP001154078"/>
    </source>
</evidence>
<keyword evidence="4" id="KW-0862">Zinc</keyword>
<gene>
    <name evidence="6" type="ORF">MELIAE_LOCUS10355</name>
</gene>
<dbReference type="GO" id="GO:0008270">
    <property type="term" value="F:zinc ion binding"/>
    <property type="evidence" value="ECO:0007669"/>
    <property type="project" value="UniProtKB-KW"/>
</dbReference>
<comment type="subcellular location">
    <subcellularLocation>
        <location evidence="1">Nucleus</location>
    </subcellularLocation>
</comment>
<keyword evidence="3" id="KW-0863">Zinc-finger</keyword>
<protein>
    <submittedName>
        <fullName evidence="6">Uncharacterized protein</fullName>
    </submittedName>
</protein>
<proteinExistence type="predicted"/>
<name>A0A9P0BDT7_BRAAE</name>
<reference evidence="6" key="1">
    <citation type="submission" date="2021-12" db="EMBL/GenBank/DDBJ databases">
        <authorList>
            <person name="King R."/>
        </authorList>
    </citation>
    <scope>NUCLEOTIDE SEQUENCE</scope>
</reference>
<dbReference type="GO" id="GO:0005634">
    <property type="term" value="C:nucleus"/>
    <property type="evidence" value="ECO:0007669"/>
    <property type="project" value="UniProtKB-SubCell"/>
</dbReference>
<dbReference type="Proteomes" id="UP001154078">
    <property type="component" value="Chromosome 7"/>
</dbReference>
<keyword evidence="2" id="KW-0479">Metal-binding</keyword>
<dbReference type="EMBL" id="OV121138">
    <property type="protein sequence ID" value="CAH0560625.1"/>
    <property type="molecule type" value="Genomic_DNA"/>
</dbReference>
<dbReference type="PANTHER" id="PTHR46481:SF10">
    <property type="entry name" value="ZINC FINGER BED DOMAIN-CONTAINING PROTEIN 39"/>
    <property type="match status" value="1"/>
</dbReference>
<evidence type="ECO:0000256" key="4">
    <source>
        <dbReference type="ARBA" id="ARBA00022833"/>
    </source>
</evidence>
<dbReference type="OrthoDB" id="6770519at2759"/>